<evidence type="ECO:0000256" key="8">
    <source>
        <dbReference type="ARBA" id="ARBA00061069"/>
    </source>
</evidence>
<comment type="function">
    <text evidence="7">Heterogeneous nuclear ribonucleoprotein (hnRNP)-protein binding the poly(A) tail of mRNA and probably involved in some steps of pre-mRNA maturation.</text>
</comment>
<reference evidence="13 14" key="1">
    <citation type="submission" date="2018-04" db="EMBL/GenBank/DDBJ databases">
        <authorList>
            <person name="Vogel A."/>
        </authorList>
    </citation>
    <scope>NUCLEOTIDE SEQUENCE [LARGE SCALE GENOMIC DNA]</scope>
</reference>
<dbReference type="Pfam" id="PF13456">
    <property type="entry name" value="RVT_3"/>
    <property type="match status" value="1"/>
</dbReference>
<dbReference type="PROSITE" id="PS50102">
    <property type="entry name" value="RRM"/>
    <property type="match status" value="3"/>
</dbReference>
<keyword evidence="4" id="KW-0677">Repeat</keyword>
<dbReference type="InterPro" id="IPR012337">
    <property type="entry name" value="RNaseH-like_sf"/>
</dbReference>
<keyword evidence="6" id="KW-0539">Nucleus</keyword>
<dbReference type="InterPro" id="IPR000504">
    <property type="entry name" value="RRM_dom"/>
</dbReference>
<comment type="subunit">
    <text evidence="9">Interacts with the poly(A) tail of mRNA in nucleus.</text>
</comment>
<sequence length="589" mass="63270">MDCVAAGIWALWKARNMANWESKLPTVGIIVAWTREALASTPSNCSGSKAPVTESRISGITCSVDAAVFGNVRRVGVGAILRGEDSSFIGAFNTCINCPLEPRIAKTVAIKEALSWVKDHGFSEVSVLSDCALLIKALNNPSSRNISYLGAVEDACRSFASSFISLRRSNPGISAAEGNGGRRCEPAAAAATTTTTVDGGDAAAISYGQQYASYYQQPQQHYQQPQQQKQSSQNHTSGEDNRTIWVGDLQPWMDEAYLNSCFAQSGEVLSVKVIRNKQTGNPEGYGFVEFNSHTAAENVLRCYNGTMMPNVQQPFHLNWAGLGTGEKRAADPAGSDLSIFVGDLGHDVTDSLLCETFSSRYSSVKSAKVVIDTSTGRSKGYGFVRFGDENERSRAMTEMNGAYCCNRPMRIGVATPKKPSTPQQFSSQAVVLAGGYASNGAIAQAYQSDTDLSNTTIFVGGIDSDVTEEDLHRAFCQIGNITSVKIPVGKRCGFVQFESRSSAEDAIQKLNGSVIGNYTVRLSWGRTPANKQQARAEADGQWSGDYSGRQSYAGYGHTMPNNDDQTMYAARGYGGGSANGYGNHHQPLN</sequence>
<evidence type="ECO:0000313" key="13">
    <source>
        <dbReference type="EMBL" id="VFQ72124.1"/>
    </source>
</evidence>
<feature type="region of interest" description="Disordered" evidence="11">
    <location>
        <begin position="566"/>
        <end position="589"/>
    </location>
</feature>
<evidence type="ECO:0000256" key="5">
    <source>
        <dbReference type="ARBA" id="ARBA00022884"/>
    </source>
</evidence>
<dbReference type="InterPro" id="IPR050825">
    <property type="entry name" value="RBM42_RBP45_47-like"/>
</dbReference>
<dbReference type="AlphaFoldDB" id="A0A484L7D1"/>
<dbReference type="PANTHER" id="PTHR47640">
    <property type="entry name" value="TRNA SELENOCYSTEINE 1-ASSOCIATED PROTEIN 1-RELATED-RELATED"/>
    <property type="match status" value="1"/>
</dbReference>
<dbReference type="SUPFAM" id="SSF54928">
    <property type="entry name" value="RNA-binding domain, RBD"/>
    <property type="match status" value="3"/>
</dbReference>
<evidence type="ECO:0000256" key="11">
    <source>
        <dbReference type="SAM" id="MobiDB-lite"/>
    </source>
</evidence>
<name>A0A484L7D1_9ASTE</name>
<dbReference type="FunFam" id="3.30.70.330:FF:000405">
    <property type="entry name" value="polyadenylate-binding protein RBP45"/>
    <property type="match status" value="1"/>
</dbReference>
<feature type="domain" description="RRM" evidence="12">
    <location>
        <begin position="337"/>
        <end position="416"/>
    </location>
</feature>
<dbReference type="GO" id="GO:0005634">
    <property type="term" value="C:nucleus"/>
    <property type="evidence" value="ECO:0007669"/>
    <property type="project" value="UniProtKB-SubCell"/>
</dbReference>
<evidence type="ECO:0000256" key="1">
    <source>
        <dbReference type="ARBA" id="ARBA00004123"/>
    </source>
</evidence>
<evidence type="ECO:0000256" key="3">
    <source>
        <dbReference type="ARBA" id="ARBA00022664"/>
    </source>
</evidence>
<dbReference type="InterPro" id="IPR044730">
    <property type="entry name" value="RNase_H-like_dom_plant"/>
</dbReference>
<evidence type="ECO:0000256" key="6">
    <source>
        <dbReference type="ARBA" id="ARBA00023242"/>
    </source>
</evidence>
<dbReference type="InterPro" id="IPR012677">
    <property type="entry name" value="Nucleotide-bd_a/b_plait_sf"/>
</dbReference>
<protein>
    <recommendedName>
        <fullName evidence="12">RRM domain-containing protein</fullName>
    </recommendedName>
</protein>
<evidence type="ECO:0000256" key="7">
    <source>
        <dbReference type="ARBA" id="ARBA00057395"/>
    </source>
</evidence>
<proteinExistence type="inferred from homology"/>
<dbReference type="CDD" id="cd12344">
    <property type="entry name" value="RRM1_SECp43_like"/>
    <property type="match status" value="1"/>
</dbReference>
<dbReference type="CDD" id="cd06222">
    <property type="entry name" value="RNase_H_like"/>
    <property type="match status" value="1"/>
</dbReference>
<evidence type="ECO:0000313" key="14">
    <source>
        <dbReference type="Proteomes" id="UP000595140"/>
    </source>
</evidence>
<dbReference type="Pfam" id="PF00076">
    <property type="entry name" value="RRM_1"/>
    <property type="match status" value="3"/>
</dbReference>
<dbReference type="FunFam" id="3.30.70.330:FF:000103">
    <property type="entry name" value="Polyadenylate-binding protein RBP47B"/>
    <property type="match status" value="1"/>
</dbReference>
<dbReference type="SMART" id="SM00360">
    <property type="entry name" value="RRM"/>
    <property type="match status" value="3"/>
</dbReference>
<dbReference type="CDD" id="cd12345">
    <property type="entry name" value="RRM2_SECp43_like"/>
    <property type="match status" value="1"/>
</dbReference>
<dbReference type="Gene3D" id="3.30.70.330">
    <property type="match status" value="3"/>
</dbReference>
<evidence type="ECO:0000256" key="2">
    <source>
        <dbReference type="ARBA" id="ARBA00004463"/>
    </source>
</evidence>
<dbReference type="Gene3D" id="3.30.420.10">
    <property type="entry name" value="Ribonuclease H-like superfamily/Ribonuclease H"/>
    <property type="match status" value="1"/>
</dbReference>
<feature type="domain" description="RRM" evidence="12">
    <location>
        <begin position="242"/>
        <end position="322"/>
    </location>
</feature>
<feature type="region of interest" description="Disordered" evidence="11">
    <location>
        <begin position="216"/>
        <end position="241"/>
    </location>
</feature>
<feature type="compositionally biased region" description="Low complexity" evidence="11">
    <location>
        <begin position="216"/>
        <end position="233"/>
    </location>
</feature>
<keyword evidence="3" id="KW-0507">mRNA processing</keyword>
<gene>
    <name evidence="13" type="ORF">CCAM_LOCUS13900</name>
</gene>
<dbReference type="Proteomes" id="UP000595140">
    <property type="component" value="Unassembled WGS sequence"/>
</dbReference>
<dbReference type="PANTHER" id="PTHR47640:SF9">
    <property type="entry name" value="POLYADENYLATE-BINDING PROTEIN RBP47B"/>
    <property type="match status" value="1"/>
</dbReference>
<dbReference type="GO" id="GO:0005829">
    <property type="term" value="C:cytosol"/>
    <property type="evidence" value="ECO:0007669"/>
    <property type="project" value="TreeGrafter"/>
</dbReference>
<dbReference type="InterPro" id="IPR035979">
    <property type="entry name" value="RBD_domain_sf"/>
</dbReference>
<evidence type="ECO:0000256" key="4">
    <source>
        <dbReference type="ARBA" id="ARBA00022737"/>
    </source>
</evidence>
<dbReference type="GO" id="GO:0004523">
    <property type="term" value="F:RNA-DNA hybrid ribonuclease activity"/>
    <property type="evidence" value="ECO:0007669"/>
    <property type="project" value="InterPro"/>
</dbReference>
<dbReference type="OrthoDB" id="446113at2759"/>
<organism evidence="13 14">
    <name type="scientific">Cuscuta campestris</name>
    <dbReference type="NCBI Taxonomy" id="132261"/>
    <lineage>
        <taxon>Eukaryota</taxon>
        <taxon>Viridiplantae</taxon>
        <taxon>Streptophyta</taxon>
        <taxon>Embryophyta</taxon>
        <taxon>Tracheophyta</taxon>
        <taxon>Spermatophyta</taxon>
        <taxon>Magnoliopsida</taxon>
        <taxon>eudicotyledons</taxon>
        <taxon>Gunneridae</taxon>
        <taxon>Pentapetalae</taxon>
        <taxon>asterids</taxon>
        <taxon>lamiids</taxon>
        <taxon>Solanales</taxon>
        <taxon>Convolvulaceae</taxon>
        <taxon>Cuscuteae</taxon>
        <taxon>Cuscuta</taxon>
        <taxon>Cuscuta subgen. Grammica</taxon>
        <taxon>Cuscuta sect. Cleistogrammica</taxon>
    </lineage>
</organism>
<dbReference type="SUPFAM" id="SSF53098">
    <property type="entry name" value="Ribonuclease H-like"/>
    <property type="match status" value="1"/>
</dbReference>
<dbReference type="FunFam" id="3.30.70.330:FF:000144">
    <property type="entry name" value="Polyadenylate-binding protein RBP47B"/>
    <property type="match status" value="1"/>
</dbReference>
<accession>A0A484L7D1</accession>
<comment type="subcellular location">
    <subcellularLocation>
        <location evidence="2">Cytoplasmic granule</location>
    </subcellularLocation>
    <subcellularLocation>
        <location evidence="1">Nucleus</location>
    </subcellularLocation>
</comment>
<comment type="similarity">
    <text evidence="8">Belongs to the polyadenylate-binding RBP47 family.</text>
</comment>
<feature type="domain" description="RRM" evidence="12">
    <location>
        <begin position="455"/>
        <end position="527"/>
    </location>
</feature>
<keyword evidence="5 10" id="KW-0694">RNA-binding</keyword>
<dbReference type="GO" id="GO:0006397">
    <property type="term" value="P:mRNA processing"/>
    <property type="evidence" value="ECO:0007669"/>
    <property type="project" value="UniProtKB-KW"/>
</dbReference>
<evidence type="ECO:0000256" key="9">
    <source>
        <dbReference type="ARBA" id="ARBA00063471"/>
    </source>
</evidence>
<evidence type="ECO:0000259" key="12">
    <source>
        <dbReference type="PROSITE" id="PS50102"/>
    </source>
</evidence>
<evidence type="ECO:0000256" key="10">
    <source>
        <dbReference type="PROSITE-ProRule" id="PRU00176"/>
    </source>
</evidence>
<dbReference type="InterPro" id="IPR002156">
    <property type="entry name" value="RNaseH_domain"/>
</dbReference>
<dbReference type="GO" id="GO:0003729">
    <property type="term" value="F:mRNA binding"/>
    <property type="evidence" value="ECO:0007669"/>
    <property type="project" value="InterPro"/>
</dbReference>
<dbReference type="InterPro" id="IPR036397">
    <property type="entry name" value="RNaseH_sf"/>
</dbReference>
<keyword evidence="14" id="KW-1185">Reference proteome</keyword>
<dbReference type="EMBL" id="OOIL02001115">
    <property type="protein sequence ID" value="VFQ72124.1"/>
    <property type="molecule type" value="Genomic_DNA"/>
</dbReference>